<comment type="similarity">
    <text evidence="2 8">Belongs to the 4-toluene sulfonate uptake permease (TSUP) (TC 2.A.102) family.</text>
</comment>
<feature type="transmembrane region" description="Helical" evidence="8">
    <location>
        <begin position="71"/>
        <end position="89"/>
    </location>
</feature>
<organism evidence="9 10">
    <name type="scientific">Flavobacterium kayseriense</name>
    <dbReference type="NCBI Taxonomy" id="2764714"/>
    <lineage>
        <taxon>Bacteria</taxon>
        <taxon>Pseudomonadati</taxon>
        <taxon>Bacteroidota</taxon>
        <taxon>Flavobacteriia</taxon>
        <taxon>Flavobacteriales</taxon>
        <taxon>Flavobacteriaceae</taxon>
        <taxon>Flavobacterium</taxon>
    </lineage>
</organism>
<evidence type="ECO:0000313" key="9">
    <source>
        <dbReference type="EMBL" id="MBC5841884.1"/>
    </source>
</evidence>
<evidence type="ECO:0000256" key="4">
    <source>
        <dbReference type="ARBA" id="ARBA00022475"/>
    </source>
</evidence>
<feature type="transmembrane region" description="Helical" evidence="8">
    <location>
        <begin position="96"/>
        <end position="113"/>
    </location>
</feature>
<feature type="transmembrane region" description="Helical" evidence="8">
    <location>
        <begin position="163"/>
        <end position="185"/>
    </location>
</feature>
<dbReference type="InterPro" id="IPR052017">
    <property type="entry name" value="TSUP"/>
</dbReference>
<feature type="transmembrane region" description="Helical" evidence="8">
    <location>
        <begin position="128"/>
        <end position="151"/>
    </location>
</feature>
<feature type="transmembrane region" description="Helical" evidence="8">
    <location>
        <begin position="6"/>
        <end position="36"/>
    </location>
</feature>
<name>A0ABR7J984_9FLAO</name>
<keyword evidence="7 8" id="KW-0472">Membrane</keyword>
<dbReference type="Proteomes" id="UP000629963">
    <property type="component" value="Unassembled WGS sequence"/>
</dbReference>
<keyword evidence="6 8" id="KW-1133">Transmembrane helix</keyword>
<keyword evidence="3" id="KW-0813">Transport</keyword>
<dbReference type="Pfam" id="PF01925">
    <property type="entry name" value="TauE"/>
    <property type="match status" value="1"/>
</dbReference>
<accession>A0ABR7J984</accession>
<dbReference type="PANTHER" id="PTHR30269:SF37">
    <property type="entry name" value="MEMBRANE TRANSPORTER PROTEIN"/>
    <property type="match status" value="1"/>
</dbReference>
<feature type="transmembrane region" description="Helical" evidence="8">
    <location>
        <begin position="219"/>
        <end position="237"/>
    </location>
</feature>
<dbReference type="EMBL" id="JACRUJ010000003">
    <property type="protein sequence ID" value="MBC5841884.1"/>
    <property type="molecule type" value="Genomic_DNA"/>
</dbReference>
<protein>
    <recommendedName>
        <fullName evidence="8">Probable membrane transporter protein</fullName>
    </recommendedName>
</protein>
<evidence type="ECO:0000256" key="8">
    <source>
        <dbReference type="RuleBase" id="RU363041"/>
    </source>
</evidence>
<reference evidence="9 10" key="1">
    <citation type="submission" date="2020-08" db="EMBL/GenBank/DDBJ databases">
        <title>Description of novel Flavobacterium F-380 isolate.</title>
        <authorList>
            <person name="Saticioglu I.B."/>
            <person name="Duman M."/>
            <person name="Altun S."/>
        </authorList>
    </citation>
    <scope>NUCLEOTIDE SEQUENCE [LARGE SCALE GENOMIC DNA]</scope>
    <source>
        <strain evidence="9 10">F-380</strain>
    </source>
</reference>
<evidence type="ECO:0000256" key="2">
    <source>
        <dbReference type="ARBA" id="ARBA00009142"/>
    </source>
</evidence>
<comment type="caution">
    <text evidence="9">The sequence shown here is derived from an EMBL/GenBank/DDBJ whole genome shotgun (WGS) entry which is preliminary data.</text>
</comment>
<dbReference type="RefSeq" id="WP_187010380.1">
    <property type="nucleotide sequence ID" value="NZ_JACRUI010000003.1"/>
</dbReference>
<evidence type="ECO:0000256" key="1">
    <source>
        <dbReference type="ARBA" id="ARBA00004651"/>
    </source>
</evidence>
<evidence type="ECO:0000256" key="6">
    <source>
        <dbReference type="ARBA" id="ARBA00022989"/>
    </source>
</evidence>
<proteinExistence type="inferred from homology"/>
<sequence length="239" mass="26504">MNTMLIVLIIGIFAGFFIQSIIGFAGGLVSLPILLLVMPLNEAVSYITIFYSISAPIYIVKEWSNIDKKLLKTLAFYSFFGLIAGVYLLKYGKPLLLKRGLGLFIILFVLYSLRKNKKISKLSILKPIFGFLGGLFSGVFSTGGPLYVMIVQKETADVKTFRATMFGILGLVTLMRVPALAISGVLTSKEIYNSIFVLPFFLLAIYLGKRVYARVDDILLKKVIYVLLFVSGTLLLISN</sequence>
<keyword evidence="5 8" id="KW-0812">Transmembrane</keyword>
<evidence type="ECO:0000313" key="10">
    <source>
        <dbReference type="Proteomes" id="UP000629963"/>
    </source>
</evidence>
<gene>
    <name evidence="9" type="ORF">H8R23_10745</name>
</gene>
<dbReference type="InterPro" id="IPR002781">
    <property type="entry name" value="TM_pro_TauE-like"/>
</dbReference>
<comment type="subcellular location">
    <subcellularLocation>
        <location evidence="1 8">Cell membrane</location>
        <topology evidence="1 8">Multi-pass membrane protein</topology>
    </subcellularLocation>
</comment>
<dbReference type="PANTHER" id="PTHR30269">
    <property type="entry name" value="TRANSMEMBRANE PROTEIN YFCA"/>
    <property type="match status" value="1"/>
</dbReference>
<keyword evidence="4 8" id="KW-1003">Cell membrane</keyword>
<feature type="transmembrane region" description="Helical" evidence="8">
    <location>
        <begin position="191"/>
        <end position="207"/>
    </location>
</feature>
<evidence type="ECO:0000256" key="7">
    <source>
        <dbReference type="ARBA" id="ARBA00023136"/>
    </source>
</evidence>
<keyword evidence="10" id="KW-1185">Reference proteome</keyword>
<evidence type="ECO:0000256" key="5">
    <source>
        <dbReference type="ARBA" id="ARBA00022692"/>
    </source>
</evidence>
<evidence type="ECO:0000256" key="3">
    <source>
        <dbReference type="ARBA" id="ARBA00022448"/>
    </source>
</evidence>